<feature type="signal peptide" evidence="1">
    <location>
        <begin position="1"/>
        <end position="21"/>
    </location>
</feature>
<keyword evidence="3" id="KW-1185">Reference proteome</keyword>
<feature type="chain" id="PRO_5043035802" evidence="1">
    <location>
        <begin position="22"/>
        <end position="184"/>
    </location>
</feature>
<protein>
    <submittedName>
        <fullName evidence="2">UVI-1</fullName>
    </submittedName>
</protein>
<accession>A0AAN6PWF2</accession>
<dbReference type="AlphaFoldDB" id="A0AAN6PWF2"/>
<name>A0AAN6PWF2_9PEZI</name>
<sequence length="184" mass="19428">MVSLRSLVAAAALIAAPVVVALSAQQTADGLNMLSQKSTKLNGHAQSITVANGPLIVIGQGPFSEIISGYSDIISTANTLIAQQDATAAFVGADATLVYNAYRNFVYANQATLNILIGKAGLFSTVPVIGQPMAAVLRGVENVYDTIGFSLVDLVEYRGEDVKFDLNFLNDLINLTITKYEGMI</sequence>
<evidence type="ECO:0000313" key="3">
    <source>
        <dbReference type="Proteomes" id="UP001305647"/>
    </source>
</evidence>
<evidence type="ECO:0000313" key="2">
    <source>
        <dbReference type="EMBL" id="KAK4097325.1"/>
    </source>
</evidence>
<reference evidence="2" key="2">
    <citation type="submission" date="2023-05" db="EMBL/GenBank/DDBJ databases">
        <authorList>
            <consortium name="Lawrence Berkeley National Laboratory"/>
            <person name="Steindorff A."/>
            <person name="Hensen N."/>
            <person name="Bonometti L."/>
            <person name="Westerberg I."/>
            <person name="Brannstrom I.O."/>
            <person name="Guillou S."/>
            <person name="Cros-Aarteil S."/>
            <person name="Calhoun S."/>
            <person name="Haridas S."/>
            <person name="Kuo A."/>
            <person name="Mondo S."/>
            <person name="Pangilinan J."/>
            <person name="Riley R."/>
            <person name="Labutti K."/>
            <person name="Andreopoulos B."/>
            <person name="Lipzen A."/>
            <person name="Chen C."/>
            <person name="Yanf M."/>
            <person name="Daum C."/>
            <person name="Ng V."/>
            <person name="Clum A."/>
            <person name="Ohm R."/>
            <person name="Martin F."/>
            <person name="Silar P."/>
            <person name="Natvig D."/>
            <person name="Lalanne C."/>
            <person name="Gautier V."/>
            <person name="Ament-Velasquez S.L."/>
            <person name="Kruys A."/>
            <person name="Hutchinson M.I."/>
            <person name="Powell A.J."/>
            <person name="Barry K."/>
            <person name="Miller A.N."/>
            <person name="Grigoriev I.V."/>
            <person name="Debuchy R."/>
            <person name="Gladieux P."/>
            <person name="Thoren M.H."/>
            <person name="Johannesson H."/>
        </authorList>
    </citation>
    <scope>NUCLEOTIDE SEQUENCE</scope>
    <source>
        <strain evidence="2">CBS 757.83</strain>
    </source>
</reference>
<gene>
    <name evidence="2" type="ORF">N658DRAFT_434252</name>
</gene>
<dbReference type="Proteomes" id="UP001305647">
    <property type="component" value="Unassembled WGS sequence"/>
</dbReference>
<proteinExistence type="predicted"/>
<dbReference type="Pfam" id="PF17615">
    <property type="entry name" value="C166"/>
    <property type="match status" value="1"/>
</dbReference>
<keyword evidence="1" id="KW-0732">Signal</keyword>
<organism evidence="2 3">
    <name type="scientific">Parathielavia hyrcaniae</name>
    <dbReference type="NCBI Taxonomy" id="113614"/>
    <lineage>
        <taxon>Eukaryota</taxon>
        <taxon>Fungi</taxon>
        <taxon>Dikarya</taxon>
        <taxon>Ascomycota</taxon>
        <taxon>Pezizomycotina</taxon>
        <taxon>Sordariomycetes</taxon>
        <taxon>Sordariomycetidae</taxon>
        <taxon>Sordariales</taxon>
        <taxon>Chaetomiaceae</taxon>
        <taxon>Parathielavia</taxon>
    </lineage>
</organism>
<evidence type="ECO:0000256" key="1">
    <source>
        <dbReference type="SAM" id="SignalP"/>
    </source>
</evidence>
<comment type="caution">
    <text evidence="2">The sequence shown here is derived from an EMBL/GenBank/DDBJ whole genome shotgun (WGS) entry which is preliminary data.</text>
</comment>
<reference evidence="2" key="1">
    <citation type="journal article" date="2023" name="Mol. Phylogenet. Evol.">
        <title>Genome-scale phylogeny and comparative genomics of the fungal order Sordariales.</title>
        <authorList>
            <person name="Hensen N."/>
            <person name="Bonometti L."/>
            <person name="Westerberg I."/>
            <person name="Brannstrom I.O."/>
            <person name="Guillou S."/>
            <person name="Cros-Aarteil S."/>
            <person name="Calhoun S."/>
            <person name="Haridas S."/>
            <person name="Kuo A."/>
            <person name="Mondo S."/>
            <person name="Pangilinan J."/>
            <person name="Riley R."/>
            <person name="LaButti K."/>
            <person name="Andreopoulos B."/>
            <person name="Lipzen A."/>
            <person name="Chen C."/>
            <person name="Yan M."/>
            <person name="Daum C."/>
            <person name="Ng V."/>
            <person name="Clum A."/>
            <person name="Steindorff A."/>
            <person name="Ohm R.A."/>
            <person name="Martin F."/>
            <person name="Silar P."/>
            <person name="Natvig D.O."/>
            <person name="Lalanne C."/>
            <person name="Gautier V."/>
            <person name="Ament-Velasquez S.L."/>
            <person name="Kruys A."/>
            <person name="Hutchinson M.I."/>
            <person name="Powell A.J."/>
            <person name="Barry K."/>
            <person name="Miller A.N."/>
            <person name="Grigoriev I.V."/>
            <person name="Debuchy R."/>
            <person name="Gladieux P."/>
            <person name="Hiltunen Thoren M."/>
            <person name="Johannesson H."/>
        </authorList>
    </citation>
    <scope>NUCLEOTIDE SEQUENCE</scope>
    <source>
        <strain evidence="2">CBS 757.83</strain>
    </source>
</reference>
<dbReference type="EMBL" id="MU863678">
    <property type="protein sequence ID" value="KAK4097325.1"/>
    <property type="molecule type" value="Genomic_DNA"/>
</dbReference>